<reference evidence="1 2" key="2">
    <citation type="submission" date="2018-11" db="EMBL/GenBank/DDBJ databases">
        <authorList>
            <consortium name="Pathogen Informatics"/>
        </authorList>
    </citation>
    <scope>NUCLEOTIDE SEQUENCE [LARGE SCALE GENOMIC DNA]</scope>
    <source>
        <strain evidence="1 2">NST_G2</strain>
    </source>
</reference>
<dbReference type="WBParaSite" id="SSLN_0001517201-mRNA-1">
    <property type="protein sequence ID" value="SSLN_0001517201-mRNA-1"/>
    <property type="gene ID" value="SSLN_0001517201"/>
</dbReference>
<accession>A0A183TDS1</accession>
<sequence length="112" mass="12446">MLAKPANRFAVRRKLSSVAADASSPGDGFDLESMKIDLTRLFQHLRSIEGVVGSGPSSHRDAALREICRIARPIRAKGDTLLYRKGDPTDCWYILLTGSVLIESSMFLPRNW</sequence>
<dbReference type="EMBL" id="UYSU01039138">
    <property type="protein sequence ID" value="VDM01005.1"/>
    <property type="molecule type" value="Genomic_DNA"/>
</dbReference>
<gene>
    <name evidence="1" type="ORF">SSLN_LOCUS14619</name>
</gene>
<evidence type="ECO:0000313" key="1">
    <source>
        <dbReference type="EMBL" id="VDM01005.1"/>
    </source>
</evidence>
<name>A0A183TDS1_SCHSO</name>
<keyword evidence="2" id="KW-1185">Reference proteome</keyword>
<evidence type="ECO:0000313" key="3">
    <source>
        <dbReference type="WBParaSite" id="SSLN_0001517201-mRNA-1"/>
    </source>
</evidence>
<reference evidence="3" key="1">
    <citation type="submission" date="2016-06" db="UniProtKB">
        <authorList>
            <consortium name="WormBaseParasite"/>
        </authorList>
    </citation>
    <scope>IDENTIFICATION</scope>
</reference>
<protein>
    <submittedName>
        <fullName evidence="3">Cyclic nucleotide-binding domain-containing protein</fullName>
    </submittedName>
</protein>
<proteinExistence type="predicted"/>
<dbReference type="OrthoDB" id="546434at2759"/>
<organism evidence="3">
    <name type="scientific">Schistocephalus solidus</name>
    <name type="common">Tapeworm</name>
    <dbReference type="NCBI Taxonomy" id="70667"/>
    <lineage>
        <taxon>Eukaryota</taxon>
        <taxon>Metazoa</taxon>
        <taxon>Spiralia</taxon>
        <taxon>Lophotrochozoa</taxon>
        <taxon>Platyhelminthes</taxon>
        <taxon>Cestoda</taxon>
        <taxon>Eucestoda</taxon>
        <taxon>Diphyllobothriidea</taxon>
        <taxon>Diphyllobothriidae</taxon>
        <taxon>Schistocephalus</taxon>
    </lineage>
</organism>
<dbReference type="AlphaFoldDB" id="A0A183TDS1"/>
<dbReference type="InterPro" id="IPR018490">
    <property type="entry name" value="cNMP-bd_dom_sf"/>
</dbReference>
<evidence type="ECO:0000313" key="2">
    <source>
        <dbReference type="Proteomes" id="UP000275846"/>
    </source>
</evidence>
<dbReference type="InterPro" id="IPR014710">
    <property type="entry name" value="RmlC-like_jellyroll"/>
</dbReference>
<dbReference type="Gene3D" id="2.60.120.10">
    <property type="entry name" value="Jelly Rolls"/>
    <property type="match status" value="1"/>
</dbReference>
<dbReference type="STRING" id="70667.A0A183TDS1"/>
<dbReference type="Proteomes" id="UP000275846">
    <property type="component" value="Unassembled WGS sequence"/>
</dbReference>
<dbReference type="SUPFAM" id="SSF51206">
    <property type="entry name" value="cAMP-binding domain-like"/>
    <property type="match status" value="1"/>
</dbReference>